<keyword evidence="9" id="KW-0564">Palmitate</keyword>
<dbReference type="CDD" id="cd20070">
    <property type="entry name" value="5TM_YidC_Alb3"/>
    <property type="match status" value="1"/>
</dbReference>
<dbReference type="Pfam" id="PF02096">
    <property type="entry name" value="60KD_IMP"/>
    <property type="match status" value="1"/>
</dbReference>
<keyword evidence="11 12" id="KW-0449">Lipoprotein</keyword>
<dbReference type="PANTHER" id="PTHR12428">
    <property type="entry name" value="OXA1"/>
    <property type="match status" value="1"/>
</dbReference>
<accession>A0AAP8TTX8</accession>
<reference evidence="16 18" key="2">
    <citation type="submission" date="2017-08" db="EMBL/GenBank/DDBJ databases">
        <title>Draft genome sequences of 64 type strains of genus Staph aureus.</title>
        <authorList>
            <person name="Cole K."/>
            <person name="Golubchik T."/>
            <person name="Russell J."/>
            <person name="Foster D."/>
            <person name="Llewelyn M."/>
            <person name="Wilson D."/>
            <person name="Crook D."/>
            <person name="Paul J."/>
        </authorList>
    </citation>
    <scope>NUCLEOTIDE SEQUENCE [LARGE SCALE GENOMIC DNA]</scope>
    <source>
        <strain evidence="16 18">NCTC 12101</strain>
    </source>
</reference>
<feature type="transmembrane region" description="Helical" evidence="12">
    <location>
        <begin position="228"/>
        <end position="246"/>
    </location>
</feature>
<dbReference type="InterPro" id="IPR023060">
    <property type="entry name" value="YidC/YidC1/YidC2_Firmicutes"/>
</dbReference>
<reference evidence="17" key="3">
    <citation type="submission" date="2018-03" db="EMBL/GenBank/DDBJ databases">
        <authorList>
            <person name="Naushad S."/>
        </authorList>
    </citation>
    <scope>NUCLEOTIDE SEQUENCE</scope>
    <source>
        <strain evidence="17">SNUC 993</strain>
    </source>
</reference>
<gene>
    <name evidence="12 15" type="primary">yidC</name>
    <name evidence="17" type="ORF">BU607_01625</name>
    <name evidence="16" type="ORF">CD158_01285</name>
    <name evidence="15" type="ORF">QYH67_11545</name>
</gene>
<dbReference type="PRINTS" id="PR00701">
    <property type="entry name" value="60KDINNERMP"/>
</dbReference>
<evidence type="ECO:0000313" key="16">
    <source>
        <dbReference type="EMBL" id="PNZ69187.1"/>
    </source>
</evidence>
<dbReference type="PROSITE" id="PS51257">
    <property type="entry name" value="PROKAR_LIPOPROTEIN"/>
    <property type="match status" value="1"/>
</dbReference>
<evidence type="ECO:0000313" key="15">
    <source>
        <dbReference type="EMBL" id="MDN4534184.1"/>
    </source>
</evidence>
<evidence type="ECO:0000313" key="19">
    <source>
        <dbReference type="Proteomes" id="UP000242694"/>
    </source>
</evidence>
<feature type="transmembrane region" description="Helical" evidence="12">
    <location>
        <begin position="205"/>
        <end position="222"/>
    </location>
</feature>
<dbReference type="EMBL" id="PZDI01000004">
    <property type="protein sequence ID" value="PTH19485.1"/>
    <property type="molecule type" value="Genomic_DNA"/>
</dbReference>
<evidence type="ECO:0000256" key="3">
    <source>
        <dbReference type="ARBA" id="ARBA00022475"/>
    </source>
</evidence>
<evidence type="ECO:0000256" key="11">
    <source>
        <dbReference type="ARBA" id="ARBA00023288"/>
    </source>
</evidence>
<dbReference type="Proteomes" id="UP000242694">
    <property type="component" value="Unassembled WGS sequence"/>
</dbReference>
<comment type="subcellular location">
    <subcellularLocation>
        <location evidence="1 12">Cell membrane</location>
        <topology evidence="1 12">Multi-pass membrane protein</topology>
    </subcellularLocation>
</comment>
<organism evidence="16 18">
    <name type="scientific">Staphylococcus auricularis</name>
    <dbReference type="NCBI Taxonomy" id="29379"/>
    <lineage>
        <taxon>Bacteria</taxon>
        <taxon>Bacillati</taxon>
        <taxon>Bacillota</taxon>
        <taxon>Bacilli</taxon>
        <taxon>Bacillales</taxon>
        <taxon>Staphylococcaceae</taxon>
        <taxon>Staphylococcus</taxon>
    </lineage>
</organism>
<feature type="domain" description="Membrane insertase YidC/Oxa/ALB C-terminal" evidence="14">
    <location>
        <begin position="55"/>
        <end position="247"/>
    </location>
</feature>
<evidence type="ECO:0000256" key="6">
    <source>
        <dbReference type="ARBA" id="ARBA00022927"/>
    </source>
</evidence>
<comment type="function">
    <text evidence="12">Required for the insertion and/or proper folding and/or complex formation of integral membrane proteins into the membrane. Involved in integration of membrane proteins that insert both dependently and independently of the Sec translocase complex, as well as at least some lipoproteins.</text>
</comment>
<evidence type="ECO:0000256" key="9">
    <source>
        <dbReference type="ARBA" id="ARBA00023139"/>
    </source>
</evidence>
<evidence type="ECO:0000256" key="12">
    <source>
        <dbReference type="HAMAP-Rule" id="MF_01811"/>
    </source>
</evidence>
<evidence type="ECO:0000256" key="10">
    <source>
        <dbReference type="ARBA" id="ARBA00023186"/>
    </source>
</evidence>
<reference evidence="15" key="4">
    <citation type="submission" date="2023-07" db="EMBL/GenBank/DDBJ databases">
        <title>Evaluation of the beneficial properties of pineapple isolates.</title>
        <authorList>
            <person name="Adefiranye O."/>
        </authorList>
    </citation>
    <scope>NUCLEOTIDE SEQUENCE</scope>
    <source>
        <strain evidence="15">PAPLE_T1</strain>
    </source>
</reference>
<dbReference type="InterPro" id="IPR047196">
    <property type="entry name" value="YidC_ALB_C"/>
</dbReference>
<dbReference type="RefSeq" id="WP_059107875.1">
    <property type="nucleotide sequence ID" value="NZ_AP024589.1"/>
</dbReference>
<dbReference type="Proteomes" id="UP001171687">
    <property type="component" value="Unassembled WGS sequence"/>
</dbReference>
<sequence>MKKKALLPMLLGVMVFLAGCDYSKPENRDGFFFNTFVAPMDKLIHWLGHAFNDNYGLAIIVLVLVIRLVLMPFMLSNYKNSHMMREKMKVAKPDIDAIQEKVKRARTQEEKIAANQEMMEVYKKYDMNPMKNMLGCLPIIIQMPIIMGLFFVLKYPSSGGFTEHPNFLWFDLSKPDIWITIIAGVLYFLQAYVSSMSMPQEQRQMGYIMMIISPIMIVWLSLSSASALGLYWSVSAAFLVVQTYIANTYYSRLAKKEVAPMIEAVEAKRNNKGKKGKNTQVVSKKNKKK</sequence>
<keyword evidence="5 12" id="KW-0732">Signal</keyword>
<dbReference type="PANTHER" id="PTHR12428:SF65">
    <property type="entry name" value="CYTOCHROME C OXIDASE ASSEMBLY PROTEIN COX18, MITOCHONDRIAL"/>
    <property type="match status" value="1"/>
</dbReference>
<dbReference type="Proteomes" id="UP000242470">
    <property type="component" value="Unassembled WGS sequence"/>
</dbReference>
<proteinExistence type="inferred from homology"/>
<evidence type="ECO:0000256" key="4">
    <source>
        <dbReference type="ARBA" id="ARBA00022692"/>
    </source>
</evidence>
<keyword evidence="2 12" id="KW-0813">Transport</keyword>
<dbReference type="InterPro" id="IPR001708">
    <property type="entry name" value="YidC/ALB3/OXA1/COX18"/>
</dbReference>
<evidence type="ECO:0000256" key="5">
    <source>
        <dbReference type="ARBA" id="ARBA00022729"/>
    </source>
</evidence>
<dbReference type="InterPro" id="IPR028055">
    <property type="entry name" value="YidC/Oxa/ALB_C"/>
</dbReference>
<dbReference type="GO" id="GO:0015031">
    <property type="term" value="P:protein transport"/>
    <property type="evidence" value="ECO:0007669"/>
    <property type="project" value="UniProtKB-KW"/>
</dbReference>
<dbReference type="HAMAP" id="MF_01811">
    <property type="entry name" value="YidC_type2"/>
    <property type="match status" value="1"/>
</dbReference>
<evidence type="ECO:0000256" key="2">
    <source>
        <dbReference type="ARBA" id="ARBA00022448"/>
    </source>
</evidence>
<keyword evidence="8 12" id="KW-0472">Membrane</keyword>
<dbReference type="GO" id="GO:0005886">
    <property type="term" value="C:plasma membrane"/>
    <property type="evidence" value="ECO:0007669"/>
    <property type="project" value="UniProtKB-SubCell"/>
</dbReference>
<evidence type="ECO:0000313" key="17">
    <source>
        <dbReference type="EMBL" id="PTH19485.1"/>
    </source>
</evidence>
<dbReference type="GO" id="GO:0032977">
    <property type="term" value="F:membrane insertase activity"/>
    <property type="evidence" value="ECO:0007669"/>
    <property type="project" value="InterPro"/>
</dbReference>
<reference evidence="17 19" key="1">
    <citation type="journal article" date="2016" name="Front. Microbiol.">
        <title>Comprehensive Phylogenetic Analysis of Bovine Non-aureus Staphylococci Species Based on Whole-Genome Sequencing.</title>
        <authorList>
            <person name="Naushad S."/>
            <person name="Barkema H.W."/>
            <person name="Luby C."/>
            <person name="Condas L.A."/>
            <person name="Nobrega D.B."/>
            <person name="Carson D.A."/>
            <person name="De Buck J."/>
        </authorList>
    </citation>
    <scope>NUCLEOTIDE SEQUENCE [LARGE SCALE GENOMIC DNA]</scope>
    <source>
        <strain evidence="17 19">SNUC 993</strain>
    </source>
</reference>
<dbReference type="EMBL" id="JAUHQC010000016">
    <property type="protein sequence ID" value="MDN4534184.1"/>
    <property type="molecule type" value="Genomic_DNA"/>
</dbReference>
<feature type="region of interest" description="Disordered" evidence="13">
    <location>
        <begin position="269"/>
        <end position="289"/>
    </location>
</feature>
<keyword evidence="3 12" id="KW-1003">Cell membrane</keyword>
<dbReference type="NCBIfam" id="TIGR03592">
    <property type="entry name" value="yidC_oxa1_cterm"/>
    <property type="match status" value="1"/>
</dbReference>
<keyword evidence="7 12" id="KW-1133">Transmembrane helix</keyword>
<dbReference type="GeneID" id="64981699"/>
<feature type="transmembrane region" description="Helical" evidence="12">
    <location>
        <begin position="133"/>
        <end position="155"/>
    </location>
</feature>
<comment type="caution">
    <text evidence="16">The sequence shown here is derived from an EMBL/GenBank/DDBJ whole genome shotgun (WGS) entry which is preliminary data.</text>
</comment>
<feature type="transmembrane region" description="Helical" evidence="12">
    <location>
        <begin position="55"/>
        <end position="75"/>
    </location>
</feature>
<protein>
    <recommendedName>
        <fullName evidence="12">Membrane protein insertase YidC</fullName>
    </recommendedName>
    <alternativeName>
        <fullName evidence="12">Foldase YidC</fullName>
    </alternativeName>
    <alternativeName>
        <fullName evidence="12">Membrane integrase YidC</fullName>
    </alternativeName>
    <alternativeName>
        <fullName evidence="12">Membrane protein YidC</fullName>
    </alternativeName>
</protein>
<dbReference type="EMBL" id="PPQW01000005">
    <property type="protein sequence ID" value="PNZ69187.1"/>
    <property type="molecule type" value="Genomic_DNA"/>
</dbReference>
<evidence type="ECO:0000256" key="8">
    <source>
        <dbReference type="ARBA" id="ARBA00023136"/>
    </source>
</evidence>
<comment type="similarity">
    <text evidence="12">Belongs to the OXA1/ALB3/YidC family. Type 2 subfamily.</text>
</comment>
<dbReference type="AlphaFoldDB" id="A0AAP8TTX8"/>
<evidence type="ECO:0000256" key="1">
    <source>
        <dbReference type="ARBA" id="ARBA00004651"/>
    </source>
</evidence>
<evidence type="ECO:0000256" key="13">
    <source>
        <dbReference type="SAM" id="MobiDB-lite"/>
    </source>
</evidence>
<evidence type="ECO:0000256" key="7">
    <source>
        <dbReference type="ARBA" id="ARBA00022989"/>
    </source>
</evidence>
<keyword evidence="19" id="KW-1185">Reference proteome</keyword>
<keyword evidence="10 12" id="KW-0143">Chaperone</keyword>
<dbReference type="GO" id="GO:0051205">
    <property type="term" value="P:protein insertion into membrane"/>
    <property type="evidence" value="ECO:0007669"/>
    <property type="project" value="TreeGrafter"/>
</dbReference>
<keyword evidence="4 12" id="KW-0812">Transmembrane</keyword>
<name>A0AAP8TTX8_9STAP</name>
<evidence type="ECO:0000259" key="14">
    <source>
        <dbReference type="Pfam" id="PF02096"/>
    </source>
</evidence>
<keyword evidence="6 12" id="KW-0653">Protein transport</keyword>
<feature type="transmembrane region" description="Helical" evidence="12">
    <location>
        <begin position="175"/>
        <end position="193"/>
    </location>
</feature>
<evidence type="ECO:0000313" key="18">
    <source>
        <dbReference type="Proteomes" id="UP000242470"/>
    </source>
</evidence>